<dbReference type="SUPFAM" id="SSF53448">
    <property type="entry name" value="Nucleotide-diphospho-sugar transferases"/>
    <property type="match status" value="1"/>
</dbReference>
<keyword evidence="2" id="KW-0808">Transferase</keyword>
<organism evidence="2 3">
    <name type="scientific">Longicatena caecimuris</name>
    <dbReference type="NCBI Taxonomy" id="1796635"/>
    <lineage>
        <taxon>Bacteria</taxon>
        <taxon>Bacillati</taxon>
        <taxon>Bacillota</taxon>
        <taxon>Erysipelotrichia</taxon>
        <taxon>Erysipelotrichales</taxon>
        <taxon>Erysipelotrichaceae</taxon>
        <taxon>Longicatena</taxon>
    </lineage>
</organism>
<dbReference type="SUPFAM" id="SSF53756">
    <property type="entry name" value="UDP-Glycosyltransferase/glycogen phosphorylase"/>
    <property type="match status" value="1"/>
</dbReference>
<proteinExistence type="predicted"/>
<comment type="caution">
    <text evidence="2">The sequence shown here is derived from an EMBL/GenBank/DDBJ whole genome shotgun (WGS) entry which is preliminary data.</text>
</comment>
<dbReference type="InterPro" id="IPR043148">
    <property type="entry name" value="TagF_C"/>
</dbReference>
<dbReference type="Gene3D" id="3.90.550.10">
    <property type="entry name" value="Spore Coat Polysaccharide Biosynthesis Protein SpsA, Chain A"/>
    <property type="match status" value="1"/>
</dbReference>
<evidence type="ECO:0000313" key="3">
    <source>
        <dbReference type="Proteomes" id="UP000295773"/>
    </source>
</evidence>
<protein>
    <submittedName>
        <fullName evidence="2">CDP-glycerol glycerophosphotransferase (TagB/SpsB family)</fullName>
    </submittedName>
</protein>
<dbReference type="RefSeq" id="WP_132225434.1">
    <property type="nucleotide sequence ID" value="NZ_JANKBG010000020.1"/>
</dbReference>
<reference evidence="2 3" key="1">
    <citation type="submission" date="2019-03" db="EMBL/GenBank/DDBJ databases">
        <title>Genomic Encyclopedia of Type Strains, Phase IV (KMG-IV): sequencing the most valuable type-strain genomes for metagenomic binning, comparative biology and taxonomic classification.</title>
        <authorList>
            <person name="Goeker M."/>
        </authorList>
    </citation>
    <scope>NUCLEOTIDE SEQUENCE [LARGE SCALE GENOMIC DNA]</scope>
    <source>
        <strain evidence="2 3">DSM 29481</strain>
    </source>
</reference>
<dbReference type="AlphaFoldDB" id="A0A4R3T4P9"/>
<dbReference type="Pfam" id="PF00535">
    <property type="entry name" value="Glycos_transf_2"/>
    <property type="match status" value="1"/>
</dbReference>
<feature type="domain" description="Glycosyltransferase 2-like" evidence="1">
    <location>
        <begin position="7"/>
        <end position="137"/>
    </location>
</feature>
<dbReference type="GO" id="GO:0047355">
    <property type="term" value="F:CDP-glycerol glycerophosphotransferase activity"/>
    <property type="evidence" value="ECO:0007669"/>
    <property type="project" value="InterPro"/>
</dbReference>
<sequence>MDERKLTIVLTMQNGVEGLAKTFESLRQQKEKAFQLILVCAPKDRETVEKEALSSFHAKLIESDANMRGALLNQAMQYVDTTYVMFMETGDTMNHHFIKKAMKVMEENPAATFVVGKSYCNNPLMTKTRKQHILSKLFIEEDTVYDLSKEYSALHTALDSSIFHSEMIKRIGFNETLPFEAGTDMVMKLLLEKPVYATVAKAEYEYFAPRENQVLYHVPSHDARWYHESLQSYLFPLLEYAKKTQKTIPAFLQNYCVYYVNCRMMANKDNRNKKVVLGKKLDTYLDLVQTLFLQIDDYYLLNQDELFYMTKNPEIRCMYLRIKYGKDQVAYTYQSVLDEENERDVEMCFHGLRISSLNKHRFTINVMNYIQGKVWIDGSLISIFQHGKVEYYAKFNGKEYPVVDTDAYSLTKYFGVPGYRRLTYHLEFPLDEKKTMQRITFYARIQGEEYQMKISFANHWAKLSKTPRYSYWRFHKYLCHHADNGITIKKATKTNVIKREIQFQLNLIKNHHKKDFAALGFRWLYWITYPWYKNKRIWLMLDKLYKGGDSCEYLYRYSAKFDDGITKYYLINENTSDYRKLKEDGYTPLKNGSLKHKLVFVHADIVLITNSHLFPFNGYNKSTSKYIRGLCNFGSMCLQHGLSVQKCAIAQRRIIDNTLMYFLASKFEYENLSKHAYGYQGFDILKLTGIGRYDGLINNDKKQILLSPTWRMYNALPVTTSEGEQRGYNPEFKNSTYFHVYNNLINNERLLRCAKAYGYKIKFLLHPILSSQLEDFTKNDELEVIPSVGDLSYEKILTESSLMVTDYSGVQFDFAYMRKPIVYFHPDVLPPHYDDGIFFYDTMGFGEICTKSEQLIDMLCEYMKTGCVMKEEYRKRADNFYAQNDHHNCERIYQEIMKFQKQIDIDKLRV</sequence>
<dbReference type="Gene3D" id="3.40.50.12580">
    <property type="match status" value="1"/>
</dbReference>
<dbReference type="GO" id="GO:0016020">
    <property type="term" value="C:membrane"/>
    <property type="evidence" value="ECO:0007669"/>
    <property type="project" value="InterPro"/>
</dbReference>
<dbReference type="Proteomes" id="UP000295773">
    <property type="component" value="Unassembled WGS sequence"/>
</dbReference>
<evidence type="ECO:0000313" key="2">
    <source>
        <dbReference type="EMBL" id="TCU55687.1"/>
    </source>
</evidence>
<dbReference type="Pfam" id="PF04464">
    <property type="entry name" value="Glyphos_transf"/>
    <property type="match status" value="1"/>
</dbReference>
<dbReference type="InterPro" id="IPR001173">
    <property type="entry name" value="Glyco_trans_2-like"/>
</dbReference>
<name>A0A4R3T4P9_9FIRM</name>
<dbReference type="InterPro" id="IPR029044">
    <property type="entry name" value="Nucleotide-diphossugar_trans"/>
</dbReference>
<accession>A0A4R3T4P9</accession>
<gene>
    <name evidence="2" type="ORF">EDD61_12118</name>
</gene>
<keyword evidence="3" id="KW-1185">Reference proteome</keyword>
<evidence type="ECO:0000259" key="1">
    <source>
        <dbReference type="Pfam" id="PF00535"/>
    </source>
</evidence>
<dbReference type="InterPro" id="IPR007554">
    <property type="entry name" value="Glycerophosphate_synth"/>
</dbReference>
<dbReference type="CDD" id="cd00761">
    <property type="entry name" value="Glyco_tranf_GTA_type"/>
    <property type="match status" value="1"/>
</dbReference>
<dbReference type="EMBL" id="SMBP01000021">
    <property type="protein sequence ID" value="TCU55687.1"/>
    <property type="molecule type" value="Genomic_DNA"/>
</dbReference>